<keyword evidence="2" id="KW-1185">Reference proteome</keyword>
<gene>
    <name evidence="1" type="ORF">VM1G_11768</name>
</gene>
<evidence type="ECO:0000313" key="1">
    <source>
        <dbReference type="EMBL" id="KUI71251.1"/>
    </source>
</evidence>
<reference evidence="1" key="1">
    <citation type="submission" date="2014-12" db="EMBL/GenBank/DDBJ databases">
        <title>Genome Sequence of Valsa Canker Pathogens Uncovers a Specific Adaption of Colonization on Woody Bark.</title>
        <authorList>
            <person name="Yin Z."/>
            <person name="Liu H."/>
            <person name="Gao X."/>
            <person name="Li Z."/>
            <person name="Song N."/>
            <person name="Ke X."/>
            <person name="Dai Q."/>
            <person name="Wu Y."/>
            <person name="Sun Y."/>
            <person name="Xu J.-R."/>
            <person name="Kang Z.K."/>
            <person name="Wang L."/>
            <person name="Huang L."/>
        </authorList>
    </citation>
    <scope>NUCLEOTIDE SEQUENCE [LARGE SCALE GENOMIC DNA]</scope>
    <source>
        <strain evidence="1">03-8</strain>
    </source>
</reference>
<accession>A0A194W3Z4</accession>
<name>A0A194W3Z4_CYTMA</name>
<evidence type="ECO:0000313" key="2">
    <source>
        <dbReference type="Proteomes" id="UP000078559"/>
    </source>
</evidence>
<dbReference type="AlphaFoldDB" id="A0A194W3Z4"/>
<dbReference type="EMBL" id="CM003104">
    <property type="protein sequence ID" value="KUI71251.1"/>
    <property type="molecule type" value="Genomic_DNA"/>
</dbReference>
<protein>
    <submittedName>
        <fullName evidence="1">Uncharacterized protein</fullName>
    </submittedName>
</protein>
<sequence>MALGFSVAGAGFPSAWGRWYDIGGRWRLEFAFDEILDDFGHLLVLIVSGFPVMAVIDSPPLADHLIIGVLAPRVRLSAKRPRLPASNEVDHVDA</sequence>
<dbReference type="Proteomes" id="UP000078559">
    <property type="component" value="Chromosome 7"/>
</dbReference>
<organism evidence="1 2">
    <name type="scientific">Cytospora mali</name>
    <name type="common">Apple Valsa canker fungus</name>
    <name type="synonym">Valsa mali</name>
    <dbReference type="NCBI Taxonomy" id="578113"/>
    <lineage>
        <taxon>Eukaryota</taxon>
        <taxon>Fungi</taxon>
        <taxon>Dikarya</taxon>
        <taxon>Ascomycota</taxon>
        <taxon>Pezizomycotina</taxon>
        <taxon>Sordariomycetes</taxon>
        <taxon>Sordariomycetidae</taxon>
        <taxon>Diaporthales</taxon>
        <taxon>Cytosporaceae</taxon>
        <taxon>Cytospora</taxon>
    </lineage>
</organism>
<proteinExistence type="predicted"/>